<gene>
    <name evidence="4" type="ORF">GCM10007368_36630</name>
</gene>
<dbReference type="InterPro" id="IPR036962">
    <property type="entry name" value="Glyco_hydro_3_N_sf"/>
</dbReference>
<dbReference type="InterPro" id="IPR051915">
    <property type="entry name" value="Cellulose_Degrad_GH3"/>
</dbReference>
<evidence type="ECO:0000259" key="2">
    <source>
        <dbReference type="Pfam" id="PF00933"/>
    </source>
</evidence>
<reference evidence="5" key="1">
    <citation type="journal article" date="2019" name="Int. J. Syst. Evol. Microbiol.">
        <title>The Global Catalogue of Microorganisms (GCM) 10K type strain sequencing project: providing services to taxonomists for standard genome sequencing and annotation.</title>
        <authorList>
            <consortium name="The Broad Institute Genomics Platform"/>
            <consortium name="The Broad Institute Genome Sequencing Center for Infectious Disease"/>
            <person name="Wu L."/>
            <person name="Ma J."/>
        </authorList>
    </citation>
    <scope>NUCLEOTIDE SEQUENCE [LARGE SCALE GENOMIC DNA]</scope>
    <source>
        <strain evidence="5">CCM 8653</strain>
    </source>
</reference>
<name>A0ABQ2B9Z3_9MICO</name>
<dbReference type="EMBL" id="BMDG01000015">
    <property type="protein sequence ID" value="GGI11525.1"/>
    <property type="molecule type" value="Genomic_DNA"/>
</dbReference>
<evidence type="ECO:0000313" key="4">
    <source>
        <dbReference type="EMBL" id="GGI11525.1"/>
    </source>
</evidence>
<organism evidence="4 5">
    <name type="scientific">Isoptericola cucumis</name>
    <dbReference type="NCBI Taxonomy" id="1776856"/>
    <lineage>
        <taxon>Bacteria</taxon>
        <taxon>Bacillati</taxon>
        <taxon>Actinomycetota</taxon>
        <taxon>Actinomycetes</taxon>
        <taxon>Micrococcales</taxon>
        <taxon>Promicromonosporaceae</taxon>
        <taxon>Isoptericola</taxon>
    </lineage>
</organism>
<dbReference type="RefSeq" id="WP_188525182.1">
    <property type="nucleotide sequence ID" value="NZ_BMDG01000015.1"/>
</dbReference>
<dbReference type="SUPFAM" id="SSF52279">
    <property type="entry name" value="Beta-D-glucan exohydrolase, C-terminal domain"/>
    <property type="match status" value="1"/>
</dbReference>
<dbReference type="Pfam" id="PF01915">
    <property type="entry name" value="Glyco_hydro_3_C"/>
    <property type="match status" value="1"/>
</dbReference>
<evidence type="ECO:0000256" key="1">
    <source>
        <dbReference type="ARBA" id="ARBA00022801"/>
    </source>
</evidence>
<dbReference type="Pfam" id="PF00933">
    <property type="entry name" value="Glyco_hydro_3"/>
    <property type="match status" value="1"/>
</dbReference>
<comment type="caution">
    <text evidence="4">The sequence shown here is derived from an EMBL/GenBank/DDBJ whole genome shotgun (WGS) entry which is preliminary data.</text>
</comment>
<keyword evidence="1" id="KW-0378">Hydrolase</keyword>
<dbReference type="InterPro" id="IPR017853">
    <property type="entry name" value="GH"/>
</dbReference>
<feature type="domain" description="Glycoside hydrolase family 3 C-terminal" evidence="3">
    <location>
        <begin position="394"/>
        <end position="637"/>
    </location>
</feature>
<dbReference type="InterPro" id="IPR002772">
    <property type="entry name" value="Glyco_hydro_3_C"/>
</dbReference>
<dbReference type="Proteomes" id="UP000632535">
    <property type="component" value="Unassembled WGS sequence"/>
</dbReference>
<dbReference type="PANTHER" id="PTHR30620:SF123">
    <property type="entry name" value="BETA-XYLOSIDASE"/>
    <property type="match status" value="1"/>
</dbReference>
<protein>
    <submittedName>
        <fullName evidence="4">Beta-glucosidase</fullName>
    </submittedName>
</protein>
<dbReference type="PANTHER" id="PTHR30620">
    <property type="entry name" value="PERIPLASMIC BETA-GLUCOSIDASE-RELATED"/>
    <property type="match status" value="1"/>
</dbReference>
<dbReference type="Gene3D" id="3.40.50.1700">
    <property type="entry name" value="Glycoside hydrolase family 3 C-terminal domain"/>
    <property type="match status" value="1"/>
</dbReference>
<dbReference type="InterPro" id="IPR001764">
    <property type="entry name" value="Glyco_hydro_3_N"/>
</dbReference>
<sequence>MTPRVAALLAGMTTREKVGQVNQRLLGWRAVERTPGGFRVTDEARAEIDRWGGLGALYGLFRADAWSGRSWADGIRPEERAEAAQVVQDAVASADRHGVGALLVEEAPHGHQALGGTLLPVNLAVAAGWRPERLADAARAVAAELAASGVHVALVSALDVLRDPRWGRSEETFGEDPLLAAELTRALVEGMQGPARSRVGDDGVAVVLKHLAAQGEAVGGRNGQSAHLGPHDLAELHLPPVEAGLAAGALGFMAAYNDIDGVPCCASPELLTTYLRRERGFDGVVMADGHAVDRLEGMTGSLPAAARAALLAGVDLSLWDTAYTTLADLAADDAEVAGALDVAAGRVLALKERLGLLGEAGVPVALDAGRSVVRLERAREDAAAASQRLAADSLVLLSNRGALPWRADLRRVAVVGPWAHDVPALLGDYVPPLPAGSAASIADALRAALPDAELTVAEALAGPDDHAGAGGRVEASTIRDADAVVVVVGGTSHRSYDDAFADNGAIAGRAGQATGGEGVDLADVSLPAGQDELVRAVRDATDAPLVAVVVSGRPHVLTDVLEVADAVLWAGYPGPWGGEAVADVLTGRAEPTGHLPMTLPRHPGVVPVRHNDRQTAQDVYRDVPDPVLLPFGHGLRYRDVAVTGLEAVPGAHGVRVTATVTSRDDEPADALVRVLAHRTGGTRAPRLRELVAFGRVDVAPGATADITWDVPAARVFADPASSLCTTELHVDGLTRTVRPHVP</sequence>
<evidence type="ECO:0000313" key="5">
    <source>
        <dbReference type="Proteomes" id="UP000632535"/>
    </source>
</evidence>
<feature type="domain" description="Glycoside hydrolase family 3 N-terminal" evidence="2">
    <location>
        <begin position="77"/>
        <end position="346"/>
    </location>
</feature>
<evidence type="ECO:0000259" key="3">
    <source>
        <dbReference type="Pfam" id="PF01915"/>
    </source>
</evidence>
<dbReference type="SUPFAM" id="SSF51445">
    <property type="entry name" value="(Trans)glycosidases"/>
    <property type="match status" value="1"/>
</dbReference>
<dbReference type="InterPro" id="IPR036881">
    <property type="entry name" value="Glyco_hydro_3_C_sf"/>
</dbReference>
<dbReference type="PRINTS" id="PR00133">
    <property type="entry name" value="GLHYDRLASE3"/>
</dbReference>
<dbReference type="Gene3D" id="3.20.20.300">
    <property type="entry name" value="Glycoside hydrolase, family 3, N-terminal domain"/>
    <property type="match status" value="1"/>
</dbReference>
<accession>A0ABQ2B9Z3</accession>
<keyword evidence="5" id="KW-1185">Reference proteome</keyword>
<proteinExistence type="predicted"/>